<dbReference type="GO" id="GO:0050515">
    <property type="term" value="F:4-(cytidine 5'-diphospho)-2-C-methyl-D-erythritol kinase activity"/>
    <property type="evidence" value="ECO:0007669"/>
    <property type="project" value="UniProtKB-UniRule"/>
</dbReference>
<dbReference type="UniPathway" id="UPA00056">
    <property type="reaction ID" value="UER00094"/>
</dbReference>
<gene>
    <name evidence="9" type="primary">ispE</name>
    <name evidence="12" type="ORF">C5Q96_07180</name>
</gene>
<dbReference type="KEGG" id="mdv:C5Q96_07180"/>
<comment type="pathway">
    <text evidence="9">Isoprenoid biosynthesis; isopentenyl diphosphate biosynthesis via DXP pathway; isopentenyl diphosphate from 1-deoxy-D-xylulose 5-phosphate: step 3/6.</text>
</comment>
<evidence type="ECO:0000256" key="9">
    <source>
        <dbReference type="HAMAP-Rule" id="MF_00061"/>
    </source>
</evidence>
<feature type="binding site" evidence="9">
    <location>
        <begin position="125"/>
        <end position="135"/>
    </location>
    <ligand>
        <name>ATP</name>
        <dbReference type="ChEBI" id="CHEBI:30616"/>
    </ligand>
</feature>
<comment type="catalytic activity">
    <reaction evidence="9">
        <text>4-CDP-2-C-methyl-D-erythritol + ATP = 4-CDP-2-C-methyl-D-erythritol 2-phosphate + ADP + H(+)</text>
        <dbReference type="Rhea" id="RHEA:18437"/>
        <dbReference type="ChEBI" id="CHEBI:15378"/>
        <dbReference type="ChEBI" id="CHEBI:30616"/>
        <dbReference type="ChEBI" id="CHEBI:57823"/>
        <dbReference type="ChEBI" id="CHEBI:57919"/>
        <dbReference type="ChEBI" id="CHEBI:456216"/>
        <dbReference type="EC" id="2.7.1.148"/>
    </reaction>
</comment>
<keyword evidence="6 9" id="KW-0418">Kinase</keyword>
<dbReference type="Pfam" id="PF08544">
    <property type="entry name" value="GHMP_kinases_C"/>
    <property type="match status" value="1"/>
</dbReference>
<evidence type="ECO:0000256" key="8">
    <source>
        <dbReference type="ARBA" id="ARBA00032554"/>
    </source>
</evidence>
<feature type="domain" description="GHMP kinase N-terminal" evidence="10">
    <location>
        <begin position="106"/>
        <end position="173"/>
    </location>
</feature>
<dbReference type="RefSeq" id="WP_106057698.1">
    <property type="nucleotide sequence ID" value="NZ_CP027228.1"/>
</dbReference>
<sequence length="333" mass="36980">MSREDMKPSEIELKAYAKINLSLYVLSRRSDGYHDIKSLMQSINIFDVLKIRTKLINSCDYNCFFAETNIYLSSTNKNIPLTADNLAVKGAISVIEAISSRYNLTELMEERGAECISIEIDKKLPVAAGIAGGSGNAAVVMLGVNHLLGSPLSMRDLMAVGVKVGADVPFSIMMNAFLNADELKGLPQLEEASCAAIVSGIGEVVEAVMPRPYFVILFNPGIAVSTKEVYEAIDRKLEGAELAQREADVNRFYNELELYTLTHYREVQNLVSRIREHLHADEVLMSGSGPTVAAYYTEETRFEADCEALESARWVEPTWRYWKTKSGGLNLWS</sequence>
<keyword evidence="5 9" id="KW-0547">Nucleotide-binding</keyword>
<dbReference type="Proteomes" id="UP000237883">
    <property type="component" value="Chromosome"/>
</dbReference>
<comment type="similarity">
    <text evidence="1 9">Belongs to the GHMP kinase family. IspE subfamily.</text>
</comment>
<dbReference type="GO" id="GO:0016114">
    <property type="term" value="P:terpenoid biosynthetic process"/>
    <property type="evidence" value="ECO:0007669"/>
    <property type="project" value="InterPro"/>
</dbReference>
<dbReference type="EMBL" id="CP027228">
    <property type="protein sequence ID" value="AVM48643.1"/>
    <property type="molecule type" value="Genomic_DNA"/>
</dbReference>
<reference evidence="13" key="1">
    <citation type="submission" date="2018-02" db="EMBL/GenBank/DDBJ databases">
        <authorList>
            <person name="Holder M.E."/>
            <person name="Ajami N.J."/>
            <person name="Petrosino J.F."/>
        </authorList>
    </citation>
    <scope>NUCLEOTIDE SEQUENCE [LARGE SCALE GENOMIC DNA]</scope>
    <source>
        <strain evidence="13">CCUG 47132</strain>
    </source>
</reference>
<dbReference type="InterPro" id="IPR013750">
    <property type="entry name" value="GHMP_kinase_C_dom"/>
</dbReference>
<dbReference type="AlphaFoldDB" id="A0A2S0L5V7"/>
<protein>
    <recommendedName>
        <fullName evidence="3 9">4-diphosphocytidyl-2-C-methyl-D-erythritol kinase</fullName>
        <shortName evidence="9">CMK</shortName>
        <ecNumber evidence="2 9">2.7.1.148</ecNumber>
    </recommendedName>
    <alternativeName>
        <fullName evidence="8 9">4-(cytidine-5'-diphospho)-2-C-methyl-D-erythritol kinase</fullName>
    </alternativeName>
</protein>
<evidence type="ECO:0000256" key="2">
    <source>
        <dbReference type="ARBA" id="ARBA00012052"/>
    </source>
</evidence>
<dbReference type="InterPro" id="IPR006204">
    <property type="entry name" value="GHMP_kinase_N_dom"/>
</dbReference>
<dbReference type="HAMAP" id="MF_00061">
    <property type="entry name" value="IspE"/>
    <property type="match status" value="1"/>
</dbReference>
<keyword evidence="7 9" id="KW-0067">ATP-binding</keyword>
<keyword evidence="9" id="KW-0414">Isoprene biosynthesis</keyword>
<evidence type="ECO:0000256" key="3">
    <source>
        <dbReference type="ARBA" id="ARBA00017473"/>
    </source>
</evidence>
<keyword evidence="13" id="KW-1185">Reference proteome</keyword>
<name>A0A2S0L5V7_9FIRM</name>
<evidence type="ECO:0000256" key="5">
    <source>
        <dbReference type="ARBA" id="ARBA00022741"/>
    </source>
</evidence>
<evidence type="ECO:0000256" key="1">
    <source>
        <dbReference type="ARBA" id="ARBA00009684"/>
    </source>
</evidence>
<dbReference type="InterPro" id="IPR004424">
    <property type="entry name" value="IspE"/>
</dbReference>
<dbReference type="InterPro" id="IPR036554">
    <property type="entry name" value="GHMP_kinase_C_sf"/>
</dbReference>
<dbReference type="PIRSF" id="PIRSF010376">
    <property type="entry name" value="IspE"/>
    <property type="match status" value="1"/>
</dbReference>
<dbReference type="SUPFAM" id="SSF55060">
    <property type="entry name" value="GHMP Kinase, C-terminal domain"/>
    <property type="match status" value="1"/>
</dbReference>
<dbReference type="InterPro" id="IPR020568">
    <property type="entry name" value="Ribosomal_Su5_D2-typ_SF"/>
</dbReference>
<evidence type="ECO:0000313" key="13">
    <source>
        <dbReference type="Proteomes" id="UP000237883"/>
    </source>
</evidence>
<feature type="domain" description="GHMP kinase C-terminal" evidence="11">
    <location>
        <begin position="245"/>
        <end position="309"/>
    </location>
</feature>
<dbReference type="OrthoDB" id="9809438at2"/>
<dbReference type="EC" id="2.7.1.148" evidence="2 9"/>
<dbReference type="Gene3D" id="3.30.70.890">
    <property type="entry name" value="GHMP kinase, C-terminal domain"/>
    <property type="match status" value="1"/>
</dbReference>
<dbReference type="InterPro" id="IPR014721">
    <property type="entry name" value="Ribsml_uS5_D2-typ_fold_subgr"/>
</dbReference>
<dbReference type="GO" id="GO:0019288">
    <property type="term" value="P:isopentenyl diphosphate biosynthetic process, methylerythritol 4-phosphate pathway"/>
    <property type="evidence" value="ECO:0007669"/>
    <property type="project" value="UniProtKB-UniRule"/>
</dbReference>
<evidence type="ECO:0000259" key="11">
    <source>
        <dbReference type="Pfam" id="PF08544"/>
    </source>
</evidence>
<evidence type="ECO:0000256" key="4">
    <source>
        <dbReference type="ARBA" id="ARBA00022679"/>
    </source>
</evidence>
<dbReference type="Pfam" id="PF00288">
    <property type="entry name" value="GHMP_kinases_N"/>
    <property type="match status" value="1"/>
</dbReference>
<feature type="active site" evidence="9">
    <location>
        <position position="167"/>
    </location>
</feature>
<comment type="function">
    <text evidence="9">Catalyzes the phosphorylation of the position 2 hydroxy group of 4-diphosphocytidyl-2C-methyl-D-erythritol.</text>
</comment>
<dbReference type="PANTHER" id="PTHR43527:SF2">
    <property type="entry name" value="4-DIPHOSPHOCYTIDYL-2-C-METHYL-D-ERYTHRITOL KINASE, CHLOROPLASTIC"/>
    <property type="match status" value="1"/>
</dbReference>
<dbReference type="PANTHER" id="PTHR43527">
    <property type="entry name" value="4-DIPHOSPHOCYTIDYL-2-C-METHYL-D-ERYTHRITOL KINASE, CHLOROPLASTIC"/>
    <property type="match status" value="1"/>
</dbReference>
<feature type="active site" evidence="9">
    <location>
        <position position="18"/>
    </location>
</feature>
<evidence type="ECO:0000259" key="10">
    <source>
        <dbReference type="Pfam" id="PF00288"/>
    </source>
</evidence>
<dbReference type="GO" id="GO:0005524">
    <property type="term" value="F:ATP binding"/>
    <property type="evidence" value="ECO:0007669"/>
    <property type="project" value="UniProtKB-UniRule"/>
</dbReference>
<evidence type="ECO:0000256" key="6">
    <source>
        <dbReference type="ARBA" id="ARBA00022777"/>
    </source>
</evidence>
<keyword evidence="4 9" id="KW-0808">Transferase</keyword>
<evidence type="ECO:0000256" key="7">
    <source>
        <dbReference type="ARBA" id="ARBA00022840"/>
    </source>
</evidence>
<dbReference type="GeneID" id="78392045"/>
<dbReference type="SUPFAM" id="SSF54211">
    <property type="entry name" value="Ribosomal protein S5 domain 2-like"/>
    <property type="match status" value="1"/>
</dbReference>
<accession>A0A2S0L5V7</accession>
<proteinExistence type="inferred from homology"/>
<evidence type="ECO:0000313" key="12">
    <source>
        <dbReference type="EMBL" id="AVM48643.1"/>
    </source>
</evidence>
<dbReference type="Gene3D" id="3.30.230.10">
    <property type="match status" value="1"/>
</dbReference>
<organism evidence="12 13">
    <name type="scientific">Mogibacterium diversum</name>
    <dbReference type="NCBI Taxonomy" id="114527"/>
    <lineage>
        <taxon>Bacteria</taxon>
        <taxon>Bacillati</taxon>
        <taxon>Bacillota</taxon>
        <taxon>Clostridia</taxon>
        <taxon>Peptostreptococcales</taxon>
        <taxon>Anaerovoracaceae</taxon>
        <taxon>Mogibacterium</taxon>
    </lineage>
</organism>